<dbReference type="GO" id="GO:0045490">
    <property type="term" value="P:pectin catabolic process"/>
    <property type="evidence" value="ECO:0007669"/>
    <property type="project" value="TreeGrafter"/>
</dbReference>
<dbReference type="PANTHER" id="PTHR34983">
    <property type="entry name" value="ARABINOGALACTAN ENDO-BETA-1,4-GALACTANASE A"/>
    <property type="match status" value="1"/>
</dbReference>
<evidence type="ECO:0000256" key="1">
    <source>
        <dbReference type="ARBA" id="ARBA00010687"/>
    </source>
</evidence>
<protein>
    <recommendedName>
        <fullName evidence="4">Arabinogalactan endo-beta-1,4-galactanase</fullName>
        <ecNumber evidence="4">3.2.1.89</ecNumber>
    </recommendedName>
</protein>
<proteinExistence type="inferred from homology"/>
<dbReference type="AlphaFoldDB" id="A0A1G7GBW8"/>
<evidence type="ECO:0000313" key="5">
    <source>
        <dbReference type="EMBL" id="SDE85601.1"/>
    </source>
</evidence>
<dbReference type="PANTHER" id="PTHR34983:SF2">
    <property type="entry name" value="ENDO-BETA-1,4-GALACTANASE"/>
    <property type="match status" value="1"/>
</dbReference>
<dbReference type="GO" id="GO:0015926">
    <property type="term" value="F:glucosidase activity"/>
    <property type="evidence" value="ECO:0007669"/>
    <property type="project" value="InterPro"/>
</dbReference>
<name>A0A1G7GBW8_9DEIN</name>
<dbReference type="EMBL" id="FNBC01000013">
    <property type="protein sequence ID" value="SDE85601.1"/>
    <property type="molecule type" value="Genomic_DNA"/>
</dbReference>
<comment type="catalytic activity">
    <reaction evidence="4">
        <text>The enzyme specifically hydrolyzes (1-&gt;4)-beta-D-galactosidic linkages in type I arabinogalactans.</text>
        <dbReference type="EC" id="3.2.1.89"/>
    </reaction>
</comment>
<evidence type="ECO:0000313" key="6">
    <source>
        <dbReference type="Proteomes" id="UP000199446"/>
    </source>
</evidence>
<dbReference type="GO" id="GO:0031218">
    <property type="term" value="F:arabinogalactan endo-1,4-beta-galactosidase activity"/>
    <property type="evidence" value="ECO:0007669"/>
    <property type="project" value="UniProtKB-EC"/>
</dbReference>
<reference evidence="6" key="1">
    <citation type="submission" date="2016-10" db="EMBL/GenBank/DDBJ databases">
        <authorList>
            <person name="Varghese N."/>
            <person name="Submissions S."/>
        </authorList>
    </citation>
    <scope>NUCLEOTIDE SEQUENCE [LARGE SCALE GENOMIC DNA]</scope>
    <source>
        <strain evidence="6">CGMCC 1.6992</strain>
    </source>
</reference>
<dbReference type="SUPFAM" id="SSF51445">
    <property type="entry name" value="(Trans)glycosidases"/>
    <property type="match status" value="1"/>
</dbReference>
<keyword evidence="2 4" id="KW-0378">Hydrolase</keyword>
<dbReference type="Proteomes" id="UP000199446">
    <property type="component" value="Unassembled WGS sequence"/>
</dbReference>
<accession>A0A1G7GBW8</accession>
<keyword evidence="6" id="KW-1185">Reference proteome</keyword>
<evidence type="ECO:0000256" key="3">
    <source>
        <dbReference type="ARBA" id="ARBA00023295"/>
    </source>
</evidence>
<dbReference type="InterPro" id="IPR011683">
    <property type="entry name" value="Glyco_hydro_53"/>
</dbReference>
<dbReference type="STRING" id="482827.SAMN04488243_11339"/>
<dbReference type="Gene3D" id="3.20.20.80">
    <property type="entry name" value="Glycosidases"/>
    <property type="match status" value="1"/>
</dbReference>
<evidence type="ECO:0000256" key="2">
    <source>
        <dbReference type="ARBA" id="ARBA00022801"/>
    </source>
</evidence>
<gene>
    <name evidence="5" type="ORF">SAMN04488243_11339</name>
</gene>
<evidence type="ECO:0000256" key="4">
    <source>
        <dbReference type="RuleBase" id="RU361192"/>
    </source>
</evidence>
<organism evidence="5 6">
    <name type="scientific">Thermus arciformis</name>
    <dbReference type="NCBI Taxonomy" id="482827"/>
    <lineage>
        <taxon>Bacteria</taxon>
        <taxon>Thermotogati</taxon>
        <taxon>Deinococcota</taxon>
        <taxon>Deinococci</taxon>
        <taxon>Thermales</taxon>
        <taxon>Thermaceae</taxon>
        <taxon>Thermus</taxon>
    </lineage>
</organism>
<sequence length="326" mass="36384">MWLKDRGLNTARLRLWVDPVADGDGRYGLGYTLALAERAHQAGLGVFLNFHYSAFWADPEHQEKPPAWQGLGYEALVEQVYGYTRTVLLRFGERGVAPTLVQIGNEIEAGLLWPEGKTWGEGSGGFARLIPLLQAGIRAVREVFGKRVGVVLHLSRGGDGSLYRWWLDSALVAGLRLEDFDAVGVSYYPYWHGSLRDLEANLRQIVDRYRKPVLVAETAYPFTLEDADGYPNIASEELARRAGFPPTPEGQVAFLRALKGVVCALPEGYGWGWIYWEPLWLAVPGAGWRRGEGNPWENQALVDFTGELREAPWQVLGTPCEAEEGR</sequence>
<dbReference type="EC" id="3.2.1.89" evidence="4"/>
<keyword evidence="3 4" id="KW-0326">Glycosidase</keyword>
<dbReference type="InterPro" id="IPR017853">
    <property type="entry name" value="GH"/>
</dbReference>
<comment type="similarity">
    <text evidence="1 4">Belongs to the glycosyl hydrolase 53 family.</text>
</comment>
<dbReference type="Pfam" id="PF07745">
    <property type="entry name" value="Glyco_hydro_53"/>
    <property type="match status" value="1"/>
</dbReference>